<dbReference type="AlphaFoldDB" id="A0A6G1H6R5"/>
<dbReference type="EMBL" id="ML977147">
    <property type="protein sequence ID" value="KAF1988752.1"/>
    <property type="molecule type" value="Genomic_DNA"/>
</dbReference>
<accession>A0A6G1H6R5</accession>
<dbReference type="Proteomes" id="UP000800041">
    <property type="component" value="Unassembled WGS sequence"/>
</dbReference>
<organism evidence="1 2">
    <name type="scientific">Aulographum hederae CBS 113979</name>
    <dbReference type="NCBI Taxonomy" id="1176131"/>
    <lineage>
        <taxon>Eukaryota</taxon>
        <taxon>Fungi</taxon>
        <taxon>Dikarya</taxon>
        <taxon>Ascomycota</taxon>
        <taxon>Pezizomycotina</taxon>
        <taxon>Dothideomycetes</taxon>
        <taxon>Pleosporomycetidae</taxon>
        <taxon>Aulographales</taxon>
        <taxon>Aulographaceae</taxon>
    </lineage>
</organism>
<evidence type="ECO:0000313" key="2">
    <source>
        <dbReference type="Proteomes" id="UP000800041"/>
    </source>
</evidence>
<evidence type="ECO:0000313" key="1">
    <source>
        <dbReference type="EMBL" id="KAF1988752.1"/>
    </source>
</evidence>
<sequence>MLTAAQRLFCMGGPPTRSLLAALRHDAETRRRNDIMAMLPADSRVEEHMPEIISAGNHALFRLLTLCRNWYDVAISELYSSISCSPILPSFKLHGRGDYHGLVRRLALIESFVFSDDSKRLQLPDHRVTSQHNIPVILERFPRVEEAYLRFSVEAFCNSRTSMISILATQTQQCVENLGIRRDKFNVNFPIGMNFEHCISSWSTSSVYPK</sequence>
<name>A0A6G1H6R5_9PEZI</name>
<keyword evidence="2" id="KW-1185">Reference proteome</keyword>
<protein>
    <submittedName>
        <fullName evidence="1">Uncharacterized protein</fullName>
    </submittedName>
</protein>
<proteinExistence type="predicted"/>
<gene>
    <name evidence="1" type="ORF">K402DRAFT_19318</name>
</gene>
<reference evidence="1" key="1">
    <citation type="journal article" date="2020" name="Stud. Mycol.">
        <title>101 Dothideomycetes genomes: a test case for predicting lifestyles and emergence of pathogens.</title>
        <authorList>
            <person name="Haridas S."/>
            <person name="Albert R."/>
            <person name="Binder M."/>
            <person name="Bloem J."/>
            <person name="Labutti K."/>
            <person name="Salamov A."/>
            <person name="Andreopoulos B."/>
            <person name="Baker S."/>
            <person name="Barry K."/>
            <person name="Bills G."/>
            <person name="Bluhm B."/>
            <person name="Cannon C."/>
            <person name="Castanera R."/>
            <person name="Culley D."/>
            <person name="Daum C."/>
            <person name="Ezra D."/>
            <person name="Gonzalez J."/>
            <person name="Henrissat B."/>
            <person name="Kuo A."/>
            <person name="Liang C."/>
            <person name="Lipzen A."/>
            <person name="Lutzoni F."/>
            <person name="Magnuson J."/>
            <person name="Mondo S."/>
            <person name="Nolan M."/>
            <person name="Ohm R."/>
            <person name="Pangilinan J."/>
            <person name="Park H.-J."/>
            <person name="Ramirez L."/>
            <person name="Alfaro M."/>
            <person name="Sun H."/>
            <person name="Tritt A."/>
            <person name="Yoshinaga Y."/>
            <person name="Zwiers L.-H."/>
            <person name="Turgeon B."/>
            <person name="Goodwin S."/>
            <person name="Spatafora J."/>
            <person name="Crous P."/>
            <person name="Grigoriev I."/>
        </authorList>
    </citation>
    <scope>NUCLEOTIDE SEQUENCE</scope>
    <source>
        <strain evidence="1">CBS 113979</strain>
    </source>
</reference>